<comment type="caution">
    <text evidence="1">The sequence shown here is derived from an EMBL/GenBank/DDBJ whole genome shotgun (WGS) entry which is preliminary data.</text>
</comment>
<proteinExistence type="predicted"/>
<gene>
    <name evidence="1" type="ORF">ALP48_102691</name>
</gene>
<dbReference type="EMBL" id="RBTH01000112">
    <property type="protein sequence ID" value="RMT48306.1"/>
    <property type="molecule type" value="Genomic_DNA"/>
</dbReference>
<evidence type="ECO:0000313" key="2">
    <source>
        <dbReference type="Proteomes" id="UP000268096"/>
    </source>
</evidence>
<name>A0A0P9Z181_PSESX</name>
<dbReference type="AlphaFoldDB" id="A0A0P9Z181"/>
<evidence type="ECO:0000313" key="1">
    <source>
        <dbReference type="EMBL" id="RMT48306.1"/>
    </source>
</evidence>
<reference evidence="1 2" key="1">
    <citation type="submission" date="2018-08" db="EMBL/GenBank/DDBJ databases">
        <title>Recombination of ecologically and evolutionarily significant loci maintains genetic cohesion in the Pseudomonas syringae species complex.</title>
        <authorList>
            <person name="Dillon M."/>
            <person name="Thakur S."/>
            <person name="Almeida R.N.D."/>
            <person name="Weir B.S."/>
            <person name="Guttman D.S."/>
        </authorList>
    </citation>
    <scope>NUCLEOTIDE SEQUENCE [LARGE SCALE GENOMIC DNA]</scope>
    <source>
        <strain evidence="1 2">ICMP 16926</strain>
    </source>
</reference>
<dbReference type="Proteomes" id="UP000268096">
    <property type="component" value="Unassembled WGS sequence"/>
</dbReference>
<sequence>MSCALAGITMKTQFAGSKPGMLSVITFAVDPDVSLKSTTPCQIT</sequence>
<organism evidence="1 2">
    <name type="scientific">Pseudomonas syringae pv. solidagae</name>
    <dbReference type="NCBI Taxonomy" id="264458"/>
    <lineage>
        <taxon>Bacteria</taxon>
        <taxon>Pseudomonadati</taxon>
        <taxon>Pseudomonadota</taxon>
        <taxon>Gammaproteobacteria</taxon>
        <taxon>Pseudomonadales</taxon>
        <taxon>Pseudomonadaceae</taxon>
        <taxon>Pseudomonas</taxon>
        <taxon>Pseudomonas syringae</taxon>
    </lineage>
</organism>
<protein>
    <submittedName>
        <fullName evidence="1">Uncharacterized protein</fullName>
    </submittedName>
</protein>
<accession>A0A0P9Z181</accession>